<feature type="transmembrane region" description="Helical" evidence="7">
    <location>
        <begin position="298"/>
        <end position="314"/>
    </location>
</feature>
<keyword evidence="3" id="KW-1003">Cell membrane</keyword>
<dbReference type="OrthoDB" id="56516at2"/>
<organism evidence="9 10">
    <name type="scientific">Aquitalea magnusonii</name>
    <dbReference type="NCBI Taxonomy" id="332411"/>
    <lineage>
        <taxon>Bacteria</taxon>
        <taxon>Pseudomonadati</taxon>
        <taxon>Pseudomonadota</taxon>
        <taxon>Betaproteobacteria</taxon>
        <taxon>Neisseriales</taxon>
        <taxon>Chromobacteriaceae</taxon>
        <taxon>Aquitalea</taxon>
    </lineage>
</organism>
<dbReference type="InterPro" id="IPR020846">
    <property type="entry name" value="MFS_dom"/>
</dbReference>
<feature type="domain" description="Major facilitator superfamily (MFS) profile" evidence="8">
    <location>
        <begin position="11"/>
        <end position="389"/>
    </location>
</feature>
<dbReference type="InterPro" id="IPR036259">
    <property type="entry name" value="MFS_trans_sf"/>
</dbReference>
<dbReference type="SUPFAM" id="SSF103473">
    <property type="entry name" value="MFS general substrate transporter"/>
    <property type="match status" value="1"/>
</dbReference>
<comment type="caution">
    <text evidence="9">The sequence shown here is derived from an EMBL/GenBank/DDBJ whole genome shotgun (WGS) entry which is preliminary data.</text>
</comment>
<evidence type="ECO:0000256" key="6">
    <source>
        <dbReference type="ARBA" id="ARBA00023136"/>
    </source>
</evidence>
<gene>
    <name evidence="9" type="ORF">DFR38_10464</name>
</gene>
<dbReference type="RefSeq" id="WP_059284671.1">
    <property type="nucleotide sequence ID" value="NZ_LNQU01000005.1"/>
</dbReference>
<evidence type="ECO:0000256" key="7">
    <source>
        <dbReference type="SAM" id="Phobius"/>
    </source>
</evidence>
<proteinExistence type="predicted"/>
<feature type="transmembrane region" description="Helical" evidence="7">
    <location>
        <begin position="12"/>
        <end position="35"/>
    </location>
</feature>
<dbReference type="PANTHER" id="PTHR23517:SF2">
    <property type="entry name" value="MULTIDRUG RESISTANCE PROTEIN MDTH"/>
    <property type="match status" value="1"/>
</dbReference>
<feature type="transmembrane region" description="Helical" evidence="7">
    <location>
        <begin position="136"/>
        <end position="159"/>
    </location>
</feature>
<dbReference type="Proteomes" id="UP000248395">
    <property type="component" value="Unassembled WGS sequence"/>
</dbReference>
<evidence type="ECO:0000313" key="9">
    <source>
        <dbReference type="EMBL" id="PXX49424.1"/>
    </source>
</evidence>
<keyword evidence="2" id="KW-0813">Transport</keyword>
<evidence type="ECO:0000256" key="1">
    <source>
        <dbReference type="ARBA" id="ARBA00004651"/>
    </source>
</evidence>
<dbReference type="Pfam" id="PF07690">
    <property type="entry name" value="MFS_1"/>
    <property type="match status" value="1"/>
</dbReference>
<dbReference type="PROSITE" id="PS50850">
    <property type="entry name" value="MFS"/>
    <property type="match status" value="1"/>
</dbReference>
<dbReference type="NCBIfam" id="NF008650">
    <property type="entry name" value="PRK11646.1"/>
    <property type="match status" value="1"/>
</dbReference>
<name>A0A318JNF8_9NEIS</name>
<feature type="transmembrane region" description="Helical" evidence="7">
    <location>
        <begin position="247"/>
        <end position="264"/>
    </location>
</feature>
<keyword evidence="4 7" id="KW-0812">Transmembrane</keyword>
<evidence type="ECO:0000256" key="2">
    <source>
        <dbReference type="ARBA" id="ARBA00022448"/>
    </source>
</evidence>
<dbReference type="AlphaFoldDB" id="A0A318JNF8"/>
<comment type="subcellular location">
    <subcellularLocation>
        <location evidence="1">Cell membrane</location>
        <topology evidence="1">Multi-pass membrane protein</topology>
    </subcellularLocation>
</comment>
<protein>
    <submittedName>
        <fullName evidence="9">DHA1 family multidrug resistance protein-like MFS transporter</fullName>
    </submittedName>
</protein>
<evidence type="ECO:0000313" key="10">
    <source>
        <dbReference type="Proteomes" id="UP000248395"/>
    </source>
</evidence>
<dbReference type="EMBL" id="QJKC01000004">
    <property type="protein sequence ID" value="PXX49424.1"/>
    <property type="molecule type" value="Genomic_DNA"/>
</dbReference>
<feature type="transmembrane region" description="Helical" evidence="7">
    <location>
        <begin position="276"/>
        <end position="292"/>
    </location>
</feature>
<dbReference type="InterPro" id="IPR050171">
    <property type="entry name" value="MFS_Transporters"/>
</dbReference>
<feature type="transmembrane region" description="Helical" evidence="7">
    <location>
        <begin position="102"/>
        <end position="124"/>
    </location>
</feature>
<reference evidence="9 10" key="1">
    <citation type="submission" date="2018-05" db="EMBL/GenBank/DDBJ databases">
        <title>Genomic Encyclopedia of Type Strains, Phase IV (KMG-IV): sequencing the most valuable type-strain genomes for metagenomic binning, comparative biology and taxonomic classification.</title>
        <authorList>
            <person name="Goeker M."/>
        </authorList>
    </citation>
    <scope>NUCLEOTIDE SEQUENCE [LARGE SCALE GENOMIC DNA]</scope>
    <source>
        <strain evidence="9 10">DSM 25134</strain>
    </source>
</reference>
<evidence type="ECO:0000256" key="3">
    <source>
        <dbReference type="ARBA" id="ARBA00022475"/>
    </source>
</evidence>
<evidence type="ECO:0000256" key="5">
    <source>
        <dbReference type="ARBA" id="ARBA00022989"/>
    </source>
</evidence>
<evidence type="ECO:0000259" key="8">
    <source>
        <dbReference type="PROSITE" id="PS50850"/>
    </source>
</evidence>
<keyword evidence="5 7" id="KW-1133">Transmembrane helix</keyword>
<accession>A0A318JNF8</accession>
<evidence type="ECO:0000256" key="4">
    <source>
        <dbReference type="ARBA" id="ARBA00022692"/>
    </source>
</evidence>
<dbReference type="GO" id="GO:0005886">
    <property type="term" value="C:plasma membrane"/>
    <property type="evidence" value="ECO:0007669"/>
    <property type="project" value="UniProtKB-SubCell"/>
</dbReference>
<feature type="transmembrane region" description="Helical" evidence="7">
    <location>
        <begin position="165"/>
        <end position="185"/>
    </location>
</feature>
<dbReference type="GO" id="GO:0022857">
    <property type="term" value="F:transmembrane transporter activity"/>
    <property type="evidence" value="ECO:0007669"/>
    <property type="project" value="InterPro"/>
</dbReference>
<dbReference type="PANTHER" id="PTHR23517">
    <property type="entry name" value="RESISTANCE PROTEIN MDTM, PUTATIVE-RELATED-RELATED"/>
    <property type="match status" value="1"/>
</dbReference>
<dbReference type="InterPro" id="IPR011701">
    <property type="entry name" value="MFS"/>
</dbReference>
<feature type="transmembrane region" description="Helical" evidence="7">
    <location>
        <begin position="210"/>
        <end position="235"/>
    </location>
</feature>
<dbReference type="Gene3D" id="1.20.1250.20">
    <property type="entry name" value="MFS general substrate transporter like domains"/>
    <property type="match status" value="1"/>
</dbReference>
<dbReference type="CDD" id="cd17329">
    <property type="entry name" value="MFS_MdtH_MDR_like"/>
    <property type="match status" value="1"/>
</dbReference>
<feature type="transmembrane region" description="Helical" evidence="7">
    <location>
        <begin position="367"/>
        <end position="386"/>
    </location>
</feature>
<keyword evidence="6 7" id="KW-0472">Membrane</keyword>
<feature type="transmembrane region" description="Helical" evidence="7">
    <location>
        <begin position="334"/>
        <end position="355"/>
    </location>
</feature>
<sequence length="402" mass="43847">MASAQRARKLGKAFILLDNLLVIFGFFMVFPLISLHFVDQLGWSASVVGLALAMRQFMQQGLGLFGGSLADRYGAKPLIVCGMLLRAAGFACMALAHAPWLLFASCLLSGLGGTLFDPPRTALVAKLVRPAERPHFYAILMMQDSAGAVAAALLGSWLLQFDFRWVGLAGCAMFMLAALVNALLLPPYRVATGKSSPWHAMRTVLHDRRYMRFVLTLSGYYMLAVQVMLLVPVTIKQLTGSYQAVGWMYMLETCLSLSLLYPLARWGERYLRREQRMLIGLALMSISLASMSGVRHPLAAFTILALFFLGSIIMEPARETYVASLAKTHARASYLGCSRIGLALGGAVGYVGGGWLLDMSRQWQLPALPWLSLAMVGSITLLALWGQLLRPGVGIRCASSTV</sequence>
<keyword evidence="10" id="KW-1185">Reference proteome</keyword>